<sequence>MLTMWEMKDDFKNKENLLLIGKDEETTTKEDETEEQVEKAGMISLTYRVVDFRSEHKNMKEFTYSLPN</sequence>
<keyword evidence="2" id="KW-1185">Reference proteome</keyword>
<proteinExistence type="predicted"/>
<dbReference type="AlphaFoldDB" id="A0ABD1MYW5"/>
<gene>
    <name evidence="1" type="ORF">Fmac_008771</name>
</gene>
<evidence type="ECO:0000313" key="1">
    <source>
        <dbReference type="EMBL" id="KAL2340831.1"/>
    </source>
</evidence>
<accession>A0ABD1MYW5</accession>
<dbReference type="Proteomes" id="UP001603857">
    <property type="component" value="Unassembled WGS sequence"/>
</dbReference>
<evidence type="ECO:0000313" key="2">
    <source>
        <dbReference type="Proteomes" id="UP001603857"/>
    </source>
</evidence>
<comment type="caution">
    <text evidence="1">The sequence shown here is derived from an EMBL/GenBank/DDBJ whole genome shotgun (WGS) entry which is preliminary data.</text>
</comment>
<name>A0ABD1MYW5_9FABA</name>
<reference evidence="1 2" key="1">
    <citation type="submission" date="2024-08" db="EMBL/GenBank/DDBJ databases">
        <title>Insights into the chromosomal genome structure of Flemingia macrophylla.</title>
        <authorList>
            <person name="Ding Y."/>
            <person name="Zhao Y."/>
            <person name="Bi W."/>
            <person name="Wu M."/>
            <person name="Zhao G."/>
            <person name="Gong Y."/>
            <person name="Li W."/>
            <person name="Zhang P."/>
        </authorList>
    </citation>
    <scope>NUCLEOTIDE SEQUENCE [LARGE SCALE GENOMIC DNA]</scope>
    <source>
        <strain evidence="1">DYQJB</strain>
        <tissue evidence="1">Leaf</tissue>
    </source>
</reference>
<dbReference type="EMBL" id="JBGMDY010000003">
    <property type="protein sequence ID" value="KAL2340831.1"/>
    <property type="molecule type" value="Genomic_DNA"/>
</dbReference>
<organism evidence="1 2">
    <name type="scientific">Flemingia macrophylla</name>
    <dbReference type="NCBI Taxonomy" id="520843"/>
    <lineage>
        <taxon>Eukaryota</taxon>
        <taxon>Viridiplantae</taxon>
        <taxon>Streptophyta</taxon>
        <taxon>Embryophyta</taxon>
        <taxon>Tracheophyta</taxon>
        <taxon>Spermatophyta</taxon>
        <taxon>Magnoliopsida</taxon>
        <taxon>eudicotyledons</taxon>
        <taxon>Gunneridae</taxon>
        <taxon>Pentapetalae</taxon>
        <taxon>rosids</taxon>
        <taxon>fabids</taxon>
        <taxon>Fabales</taxon>
        <taxon>Fabaceae</taxon>
        <taxon>Papilionoideae</taxon>
        <taxon>50 kb inversion clade</taxon>
        <taxon>NPAAA clade</taxon>
        <taxon>indigoferoid/millettioid clade</taxon>
        <taxon>Phaseoleae</taxon>
        <taxon>Flemingia</taxon>
    </lineage>
</organism>
<protein>
    <submittedName>
        <fullName evidence="1">Uncharacterized protein</fullName>
    </submittedName>
</protein>